<sequence length="525" mass="57961">MSSRPARRRSSASATAETAGARAAKAASLENKRAALGNLTNVAGGRTGGADAKSSSSNSVAYVKKGSSAGLPNVNRKVASATKPTLDRFERAISHHGNALQKENVCCPSVPTLAPHGSWPGLSHDSVSMEDDMLTCNSVESPGPLFLDNAASSVATSLRRCANDKLPVSDNRDTTVSRWRKHCPTPIENDDIFEIETHCKDPELCSTLTCDIYKHLREAETKKRPSPDFLETTQKDIDASMRAVLIDWLVEVTEEYRLVPETLYLTVSYIDRYLSSKEINRDKLQLLGVACLLIAAKYEEICPPQVEELCYITDNTYIKDEVLQMEASILGCLKFEMTAPTEKCFLRFLHAAQVCHEVIASLQLFTVTVSPVCNVVFQLTQPILLQGPALHLEFLASYITELSLLEYSLLCHVPSLIAASSIFLANFILKPTKNPWNTTLSYHTQYKPSTLRDCVKVLHRLFCFGLGSNLPAIREKYSQHKRRSTARRRFQPTSSKMLAVRTWNTRSGSVTHSSLPVAGGPKLLG</sequence>
<feature type="domain" description="Cyclin C-terminal" evidence="8">
    <location>
        <begin position="340"/>
        <end position="491"/>
    </location>
</feature>
<dbReference type="SMART" id="SM01332">
    <property type="entry name" value="Cyclin_C"/>
    <property type="match status" value="1"/>
</dbReference>
<dbReference type="InterPro" id="IPR004367">
    <property type="entry name" value="Cyclin_C-dom"/>
</dbReference>
<keyword evidence="4" id="KW-0131">Cell cycle</keyword>
<evidence type="ECO:0000256" key="5">
    <source>
        <dbReference type="RuleBase" id="RU000383"/>
    </source>
</evidence>
<dbReference type="InterPro" id="IPR036915">
    <property type="entry name" value="Cyclin-like_sf"/>
</dbReference>
<reference evidence="9" key="2">
    <citation type="submission" date="2018-10" db="UniProtKB">
        <authorList>
            <consortium name="EnsemblPlants"/>
        </authorList>
    </citation>
    <scope>IDENTIFICATION</scope>
</reference>
<dbReference type="GO" id="GO:0051301">
    <property type="term" value="P:cell division"/>
    <property type="evidence" value="ECO:0007669"/>
    <property type="project" value="UniProtKB-KW"/>
</dbReference>
<evidence type="ECO:0000313" key="9">
    <source>
        <dbReference type="EnsemblPlants" id="TraesCS1A02G138300.1"/>
    </source>
</evidence>
<dbReference type="GO" id="GO:0000082">
    <property type="term" value="P:G1/S transition of mitotic cell cycle"/>
    <property type="evidence" value="ECO:0000318"/>
    <property type="project" value="GO_Central"/>
</dbReference>
<protein>
    <submittedName>
        <fullName evidence="9">Uncharacterized protein</fullName>
    </submittedName>
</protein>
<dbReference type="InterPro" id="IPR006671">
    <property type="entry name" value="Cyclin_N"/>
</dbReference>
<dbReference type="SUPFAM" id="SSF47954">
    <property type="entry name" value="Cyclin-like"/>
    <property type="match status" value="2"/>
</dbReference>
<organism evidence="9">
    <name type="scientific">Triticum aestivum</name>
    <name type="common">Wheat</name>
    <dbReference type="NCBI Taxonomy" id="4565"/>
    <lineage>
        <taxon>Eukaryota</taxon>
        <taxon>Viridiplantae</taxon>
        <taxon>Streptophyta</taxon>
        <taxon>Embryophyta</taxon>
        <taxon>Tracheophyta</taxon>
        <taxon>Spermatophyta</taxon>
        <taxon>Magnoliopsida</taxon>
        <taxon>Liliopsida</taxon>
        <taxon>Poales</taxon>
        <taxon>Poaceae</taxon>
        <taxon>BOP clade</taxon>
        <taxon>Pooideae</taxon>
        <taxon>Triticodae</taxon>
        <taxon>Triticeae</taxon>
        <taxon>Triticinae</taxon>
        <taxon>Triticum</taxon>
    </lineage>
</organism>
<dbReference type="CDD" id="cd20562">
    <property type="entry name" value="CYCLIN_AtCycA_like_rpt1"/>
    <property type="match status" value="1"/>
</dbReference>
<keyword evidence="3 5" id="KW-0195">Cyclin</keyword>
<dbReference type="Gramene" id="TraesROB_scaffold_038679_01G000100.1">
    <property type="protein sequence ID" value="TraesROB_scaffold_038679_01G000100.1"/>
    <property type="gene ID" value="TraesROB_scaffold_038679_01G000100"/>
</dbReference>
<dbReference type="InterPro" id="IPR048258">
    <property type="entry name" value="Cyclins_cyclin-box"/>
</dbReference>
<feature type="domain" description="Cyclin-like" evidence="7">
    <location>
        <begin position="247"/>
        <end position="331"/>
    </location>
</feature>
<dbReference type="Proteomes" id="UP000019116">
    <property type="component" value="Chromosome 1A"/>
</dbReference>
<evidence type="ECO:0000256" key="6">
    <source>
        <dbReference type="SAM" id="MobiDB-lite"/>
    </source>
</evidence>
<accession>A0A3B5XXD4</accession>
<feature type="domain" description="Cyclin-like" evidence="7">
    <location>
        <begin position="377"/>
        <end position="460"/>
    </location>
</feature>
<name>A0A3B5XXD4_WHEAT</name>
<comment type="similarity">
    <text evidence="1">Belongs to the cyclin family. Cyclin AB subfamily.</text>
</comment>
<feature type="compositionally biased region" description="Low complexity" evidence="6">
    <location>
        <begin position="11"/>
        <end position="28"/>
    </location>
</feature>
<dbReference type="AlphaFoldDB" id="A0A3B5XXD4"/>
<dbReference type="GO" id="GO:0000307">
    <property type="term" value="C:cyclin-dependent protein kinase holoenzyme complex"/>
    <property type="evidence" value="ECO:0000318"/>
    <property type="project" value="GO_Central"/>
</dbReference>
<proteinExistence type="inferred from homology"/>
<dbReference type="InterPro" id="IPR039361">
    <property type="entry name" value="Cyclin"/>
</dbReference>
<dbReference type="GO" id="GO:0005634">
    <property type="term" value="C:nucleus"/>
    <property type="evidence" value="ECO:0000318"/>
    <property type="project" value="GO_Central"/>
</dbReference>
<dbReference type="InterPro" id="IPR013763">
    <property type="entry name" value="Cyclin-like_dom"/>
</dbReference>
<dbReference type="STRING" id="4565.A0A3B5XXD4"/>
<dbReference type="InterPro" id="IPR046965">
    <property type="entry name" value="Cyclin_A/B-like"/>
</dbReference>
<keyword evidence="2" id="KW-0132">Cell division</keyword>
<evidence type="ECO:0000256" key="2">
    <source>
        <dbReference type="ARBA" id="ARBA00022618"/>
    </source>
</evidence>
<dbReference type="PIRSF" id="PIRSF001771">
    <property type="entry name" value="Cyclin_A_B_D_E"/>
    <property type="match status" value="1"/>
</dbReference>
<dbReference type="SMART" id="SM00385">
    <property type="entry name" value="CYCLIN"/>
    <property type="match status" value="2"/>
</dbReference>
<dbReference type="GO" id="GO:0016538">
    <property type="term" value="F:cyclin-dependent protein serine/threonine kinase regulator activity"/>
    <property type="evidence" value="ECO:0000318"/>
    <property type="project" value="GO_Central"/>
</dbReference>
<dbReference type="Gramene" id="TraesWEE_scaffold_009697_01G000100.1">
    <property type="protein sequence ID" value="TraesWEE_scaffold_009697_01G000100.1"/>
    <property type="gene ID" value="TraesWEE_scaffold_009697_01G000100"/>
</dbReference>
<evidence type="ECO:0000313" key="10">
    <source>
        <dbReference type="Proteomes" id="UP000019116"/>
    </source>
</evidence>
<gene>
    <name evidence="9" type="primary">LOC123112975</name>
</gene>
<dbReference type="FunFam" id="1.10.472.10:FF:000167">
    <property type="entry name" value="Mitotic cyclin 6"/>
    <property type="match status" value="1"/>
</dbReference>
<feature type="compositionally biased region" description="Basic residues" evidence="6">
    <location>
        <begin position="1"/>
        <end position="10"/>
    </location>
</feature>
<dbReference type="Gene3D" id="1.10.472.10">
    <property type="entry name" value="Cyclin-like"/>
    <property type="match status" value="2"/>
</dbReference>
<reference evidence="9" key="1">
    <citation type="submission" date="2018-08" db="EMBL/GenBank/DDBJ databases">
        <authorList>
            <person name="Rossello M."/>
        </authorList>
    </citation>
    <scope>NUCLEOTIDE SEQUENCE [LARGE SCALE GENOMIC DNA]</scope>
    <source>
        <strain evidence="9">cv. Chinese Spring</strain>
    </source>
</reference>
<dbReference type="GO" id="GO:0005737">
    <property type="term" value="C:cytoplasm"/>
    <property type="evidence" value="ECO:0000318"/>
    <property type="project" value="GO_Central"/>
</dbReference>
<evidence type="ECO:0000259" key="8">
    <source>
        <dbReference type="SMART" id="SM01332"/>
    </source>
</evidence>
<dbReference type="FunFam" id="1.10.472.10:FF:000013">
    <property type="entry name" value="Cyclin A1"/>
    <property type="match status" value="1"/>
</dbReference>
<dbReference type="OrthoDB" id="5590282at2759"/>
<dbReference type="Gramene" id="TraesCAD_scaffold_011419_01G000100.1">
    <property type="protein sequence ID" value="TraesCAD_scaffold_011419_01G000100.1"/>
    <property type="gene ID" value="TraesCAD_scaffold_011419_01G000100"/>
</dbReference>
<feature type="region of interest" description="Disordered" evidence="6">
    <location>
        <begin position="1"/>
        <end position="58"/>
    </location>
</feature>
<dbReference type="SMR" id="A0A3B5XXD4"/>
<dbReference type="EnsemblPlants" id="TraesCS1A02G138300.1">
    <property type="protein sequence ID" value="TraesCS1A02G138300.1"/>
    <property type="gene ID" value="TraesCS1A02G138300"/>
</dbReference>
<dbReference type="Gramene" id="TraesCS1A03G0368700.4">
    <property type="protein sequence ID" value="TraesCS1A03G0368700.4.CDS"/>
    <property type="gene ID" value="TraesCS1A03G0368700"/>
</dbReference>
<dbReference type="Pfam" id="PF00134">
    <property type="entry name" value="Cyclin_N"/>
    <property type="match status" value="1"/>
</dbReference>
<dbReference type="Pfam" id="PF02984">
    <property type="entry name" value="Cyclin_C"/>
    <property type="match status" value="1"/>
</dbReference>
<evidence type="ECO:0000256" key="1">
    <source>
        <dbReference type="ARBA" id="ARBA00006955"/>
    </source>
</evidence>
<evidence type="ECO:0000259" key="7">
    <source>
        <dbReference type="SMART" id="SM00385"/>
    </source>
</evidence>
<keyword evidence="10" id="KW-1185">Reference proteome</keyword>
<evidence type="ECO:0000256" key="3">
    <source>
        <dbReference type="ARBA" id="ARBA00023127"/>
    </source>
</evidence>
<dbReference type="PROSITE" id="PS00292">
    <property type="entry name" value="CYCLINS"/>
    <property type="match status" value="1"/>
</dbReference>
<dbReference type="PANTHER" id="PTHR10177">
    <property type="entry name" value="CYCLINS"/>
    <property type="match status" value="1"/>
</dbReference>
<evidence type="ECO:0000256" key="4">
    <source>
        <dbReference type="ARBA" id="ARBA00023306"/>
    </source>
</evidence>
<dbReference type="Gramene" id="TraesCS1A02G138300.1">
    <property type="protein sequence ID" value="TraesCS1A02G138300.1"/>
    <property type="gene ID" value="TraesCS1A02G138300"/>
</dbReference>